<reference evidence="3 4" key="1">
    <citation type="submission" date="2019-07" db="EMBL/GenBank/DDBJ databases">
        <title>Complete Genome Sequence and Methylome Analysis of Nocardia otitidis-caviarum NEB252.</title>
        <authorList>
            <person name="Fomenkov A."/>
            <person name="Anton B.P."/>
            <person name="Vincze T."/>
            <person name="Roberts R.J."/>
        </authorList>
    </citation>
    <scope>NUCLEOTIDE SEQUENCE [LARGE SCALE GENOMIC DNA]</scope>
    <source>
        <strain evidence="3 4">NEB252</strain>
    </source>
</reference>
<evidence type="ECO:0000313" key="4">
    <source>
        <dbReference type="Proteomes" id="UP000317039"/>
    </source>
</evidence>
<feature type="chain" id="PRO_5039015154" description="Streptogramin lyase" evidence="2">
    <location>
        <begin position="22"/>
        <end position="338"/>
    </location>
</feature>
<evidence type="ECO:0000256" key="2">
    <source>
        <dbReference type="SAM" id="SignalP"/>
    </source>
</evidence>
<dbReference type="GeneID" id="80333306"/>
<sequence>MRRRGWIRCALAGAAAVTLLAGCSSGGDTSDKPTREPAAPASAPAATATPTGEVSPSAPVTALLAEPETGMLAVLTDDRKALRLIDHGRSPAAERTITLPVAAASLAAGAPGEILAPAPDRLLRVNAATGAVTELAVDGDARTAAPRPDSGYAVGLADGRVLILDAAGTLSHTVRGLVSADTVVAVNEQVAALDRRQTLVTELDLDDNRPGLMLRTGDGAGAMIGDHFGRLLVTDTAGGELLVYTVDPLVLHQRFPVGSSPYALAYDQRSETVWVTLTGTNEVVGYDLSTGIPEEVGRYPTVRQPDTVTIDSRSGDMFVGSGTGDGLQRIAADQRKGQ</sequence>
<protein>
    <recommendedName>
        <fullName evidence="5">Streptogramin lyase</fullName>
    </recommendedName>
</protein>
<dbReference type="SUPFAM" id="SSF75011">
    <property type="entry name" value="3-carboxy-cis,cis-mucoante lactonizing enzyme"/>
    <property type="match status" value="1"/>
</dbReference>
<dbReference type="PROSITE" id="PS51257">
    <property type="entry name" value="PROKAR_LIPOPROTEIN"/>
    <property type="match status" value="1"/>
</dbReference>
<accession>A0A516NKS0</accession>
<organism evidence="3 4">
    <name type="scientific">Nocardia otitidiscaviarum</name>
    <dbReference type="NCBI Taxonomy" id="1823"/>
    <lineage>
        <taxon>Bacteria</taxon>
        <taxon>Bacillati</taxon>
        <taxon>Actinomycetota</taxon>
        <taxon>Actinomycetes</taxon>
        <taxon>Mycobacteriales</taxon>
        <taxon>Nocardiaceae</taxon>
        <taxon>Nocardia</taxon>
    </lineage>
</organism>
<feature type="signal peptide" evidence="2">
    <location>
        <begin position="1"/>
        <end position="21"/>
    </location>
</feature>
<evidence type="ECO:0000313" key="3">
    <source>
        <dbReference type="EMBL" id="QDP79500.1"/>
    </source>
</evidence>
<dbReference type="AlphaFoldDB" id="A0A516NKS0"/>
<dbReference type="RefSeq" id="WP_143980895.1">
    <property type="nucleotide sequence ID" value="NZ_CP041695.1"/>
</dbReference>
<feature type="region of interest" description="Disordered" evidence="1">
    <location>
        <begin position="25"/>
        <end position="57"/>
    </location>
</feature>
<keyword evidence="2" id="KW-0732">Signal</keyword>
<dbReference type="InterPro" id="IPR015943">
    <property type="entry name" value="WD40/YVTN_repeat-like_dom_sf"/>
</dbReference>
<feature type="compositionally biased region" description="Low complexity" evidence="1">
    <location>
        <begin position="37"/>
        <end position="51"/>
    </location>
</feature>
<dbReference type="EMBL" id="CP041695">
    <property type="protein sequence ID" value="QDP79500.1"/>
    <property type="molecule type" value="Genomic_DNA"/>
</dbReference>
<evidence type="ECO:0000256" key="1">
    <source>
        <dbReference type="SAM" id="MobiDB-lite"/>
    </source>
</evidence>
<dbReference type="KEGG" id="nod:FOH10_13045"/>
<gene>
    <name evidence="3" type="ORF">FOH10_13045</name>
</gene>
<name>A0A516NKS0_9NOCA</name>
<evidence type="ECO:0008006" key="5">
    <source>
        <dbReference type="Google" id="ProtNLM"/>
    </source>
</evidence>
<proteinExistence type="predicted"/>
<dbReference type="Gene3D" id="2.130.10.10">
    <property type="entry name" value="YVTN repeat-like/Quinoprotein amine dehydrogenase"/>
    <property type="match status" value="1"/>
</dbReference>
<dbReference type="Proteomes" id="UP000317039">
    <property type="component" value="Chromosome"/>
</dbReference>